<evidence type="ECO:0000313" key="3">
    <source>
        <dbReference type="EMBL" id="KAG2470953.1"/>
    </source>
</evidence>
<name>A0A8X8BUH8_POLSE</name>
<gene>
    <name evidence="3" type="primary">Khdc4_1</name>
    <name evidence="3" type="ORF">GTO96_0005967</name>
</gene>
<sequence length="221" mass="24142">MLDTFSFDQSALGDKSSNPLIQRITESMKPLHHAKLTIQERSLYQWNPPNVGGATVLQNIPGNFSYPTSLPLLSLPGTGMTTLPINPSADFEKKDEDSPRGIIEAVAVAAKINAMLMAKGKLKTEDNALNTENLVVTEVDINDVPVSCRNLLTKGQMQDAVRAEYSKLSSTLGKGDPAVKKQKTVNSGISLVPYGNEDSSDEDDRFHGNRKYNPDDAEYCE</sequence>
<feature type="non-terminal residue" evidence="3">
    <location>
        <position position="221"/>
    </location>
</feature>
<evidence type="ECO:0000259" key="2">
    <source>
        <dbReference type="Pfam" id="PF23469"/>
    </source>
</evidence>
<comment type="caution">
    <text evidence="3">The sequence shown here is derived from an EMBL/GenBank/DDBJ whole genome shotgun (WGS) entry which is preliminary data.</text>
</comment>
<accession>A0A8X8BUH8</accession>
<proteinExistence type="predicted"/>
<dbReference type="EMBL" id="JAATIS010000094">
    <property type="protein sequence ID" value="KAG2470953.1"/>
    <property type="molecule type" value="Genomic_DNA"/>
</dbReference>
<protein>
    <submittedName>
        <fullName evidence="3">KHDC4 protein</fullName>
    </submittedName>
</protein>
<evidence type="ECO:0000313" key="4">
    <source>
        <dbReference type="Proteomes" id="UP000886611"/>
    </source>
</evidence>
<dbReference type="Pfam" id="PF23469">
    <property type="entry name" value="KH_12"/>
    <property type="match status" value="1"/>
</dbReference>
<keyword evidence="4" id="KW-1185">Reference proteome</keyword>
<feature type="domain" description="ATP-dependent RNA helicase PRP5/DDX46/KHDC4 KH" evidence="2">
    <location>
        <begin position="136"/>
        <end position="177"/>
    </location>
</feature>
<dbReference type="Proteomes" id="UP000886611">
    <property type="component" value="Unassembled WGS sequence"/>
</dbReference>
<reference evidence="3 4" key="1">
    <citation type="journal article" date="2021" name="Cell">
        <title>Tracing the genetic footprints of vertebrate landing in non-teleost ray-finned fishes.</title>
        <authorList>
            <person name="Bi X."/>
            <person name="Wang K."/>
            <person name="Yang L."/>
            <person name="Pan H."/>
            <person name="Jiang H."/>
            <person name="Wei Q."/>
            <person name="Fang M."/>
            <person name="Yu H."/>
            <person name="Zhu C."/>
            <person name="Cai Y."/>
            <person name="He Y."/>
            <person name="Gan X."/>
            <person name="Zeng H."/>
            <person name="Yu D."/>
            <person name="Zhu Y."/>
            <person name="Jiang H."/>
            <person name="Qiu Q."/>
            <person name="Yang H."/>
            <person name="Zhang Y.E."/>
            <person name="Wang W."/>
            <person name="Zhu M."/>
            <person name="He S."/>
            <person name="Zhang G."/>
        </authorList>
    </citation>
    <scope>NUCLEOTIDE SEQUENCE [LARGE SCALE GENOMIC DNA]</scope>
    <source>
        <strain evidence="3">Bchr_013</strain>
    </source>
</reference>
<dbReference type="AlphaFoldDB" id="A0A8X8BUH8"/>
<organism evidence="3 4">
    <name type="scientific">Polypterus senegalus</name>
    <name type="common">Senegal bichir</name>
    <dbReference type="NCBI Taxonomy" id="55291"/>
    <lineage>
        <taxon>Eukaryota</taxon>
        <taxon>Metazoa</taxon>
        <taxon>Chordata</taxon>
        <taxon>Craniata</taxon>
        <taxon>Vertebrata</taxon>
        <taxon>Euteleostomi</taxon>
        <taxon>Actinopterygii</taxon>
        <taxon>Polypteriformes</taxon>
        <taxon>Polypteridae</taxon>
        <taxon>Polypterus</taxon>
    </lineage>
</organism>
<feature type="non-terminal residue" evidence="3">
    <location>
        <position position="1"/>
    </location>
</feature>
<feature type="region of interest" description="Disordered" evidence="1">
    <location>
        <begin position="189"/>
        <end position="221"/>
    </location>
</feature>
<evidence type="ECO:0000256" key="1">
    <source>
        <dbReference type="SAM" id="MobiDB-lite"/>
    </source>
</evidence>
<dbReference type="InterPro" id="IPR056149">
    <property type="entry name" value="PRP5/DDX46/KHDC4_KH"/>
</dbReference>